<dbReference type="Proteomes" id="UP000078561">
    <property type="component" value="Unassembled WGS sequence"/>
</dbReference>
<comment type="subcellular location">
    <subcellularLocation>
        <location evidence="3">Cytoplasm</location>
    </subcellularLocation>
    <subcellularLocation>
        <location evidence="3">Nucleus</location>
    </subcellularLocation>
</comment>
<dbReference type="PANTHER" id="PTHR28032:SF1">
    <property type="entry name" value="FI02826P"/>
    <property type="match status" value="1"/>
</dbReference>
<evidence type="ECO:0000256" key="2">
    <source>
        <dbReference type="ARBA" id="ARBA00023242"/>
    </source>
</evidence>
<dbReference type="Pfam" id="PF08559">
    <property type="entry name" value="Cut8"/>
    <property type="match status" value="1"/>
</dbReference>
<keyword evidence="3" id="KW-0963">Cytoplasm</keyword>
<reference evidence="5" key="1">
    <citation type="submission" date="2016-04" db="EMBL/GenBank/DDBJ databases">
        <authorList>
            <person name="Evans L.H."/>
            <person name="Alamgir A."/>
            <person name="Owens N."/>
            <person name="Weber N.D."/>
            <person name="Virtaneva K."/>
            <person name="Barbian K."/>
            <person name="Babar A."/>
            <person name="Rosenke K."/>
        </authorList>
    </citation>
    <scope>NUCLEOTIDE SEQUENCE [LARGE SCALE GENOMIC DNA]</scope>
    <source>
        <strain evidence="5">CBS 101.48</strain>
    </source>
</reference>
<dbReference type="EMBL" id="LT551908">
    <property type="protein sequence ID" value="SAL97725.1"/>
    <property type="molecule type" value="Genomic_DNA"/>
</dbReference>
<gene>
    <name evidence="5" type="primary">ABSGL_03233.1 scaffold 4278</name>
</gene>
<feature type="compositionally biased region" description="Low complexity" evidence="4">
    <location>
        <begin position="262"/>
        <end position="275"/>
    </location>
</feature>
<feature type="compositionally biased region" description="Polar residues" evidence="4">
    <location>
        <begin position="25"/>
        <end position="36"/>
    </location>
</feature>
<protein>
    <recommendedName>
        <fullName evidence="3">Tethering factor for nuclear proteasome STS1</fullName>
    </recommendedName>
</protein>
<dbReference type="InterPro" id="IPR038422">
    <property type="entry name" value="Cut8/Sts1_sf"/>
</dbReference>
<dbReference type="FunCoup" id="A0A168LZ71">
    <property type="interactions" value="26"/>
</dbReference>
<name>A0A168LZ71_ABSGL</name>
<dbReference type="InterPro" id="IPR013868">
    <property type="entry name" value="Cut8/Sts1_fam"/>
</dbReference>
<evidence type="ECO:0000256" key="4">
    <source>
        <dbReference type="SAM" id="MobiDB-lite"/>
    </source>
</evidence>
<keyword evidence="2 3" id="KW-0539">Nucleus</keyword>
<dbReference type="OMA" id="TITQYAN"/>
<feature type="region of interest" description="Disordered" evidence="4">
    <location>
        <begin position="262"/>
        <end position="312"/>
    </location>
</feature>
<keyword evidence="3" id="KW-0813">Transport</keyword>
<feature type="compositionally biased region" description="Low complexity" evidence="4">
    <location>
        <begin position="293"/>
        <end position="305"/>
    </location>
</feature>
<keyword evidence="6" id="KW-1185">Reference proteome</keyword>
<dbReference type="GO" id="GO:0031144">
    <property type="term" value="P:proteasome localization"/>
    <property type="evidence" value="ECO:0007669"/>
    <property type="project" value="UniProtKB-UniRule"/>
</dbReference>
<dbReference type="STRING" id="4829.A0A168LZ71"/>
<evidence type="ECO:0000313" key="6">
    <source>
        <dbReference type="Proteomes" id="UP000078561"/>
    </source>
</evidence>
<dbReference type="GO" id="GO:0015031">
    <property type="term" value="P:protein transport"/>
    <property type="evidence" value="ECO:0007669"/>
    <property type="project" value="UniProtKB-UniRule"/>
</dbReference>
<dbReference type="OrthoDB" id="10061064at2759"/>
<dbReference type="GO" id="GO:0071630">
    <property type="term" value="P:nuclear protein quality control by the ubiquitin-proteasome system"/>
    <property type="evidence" value="ECO:0007669"/>
    <property type="project" value="UniProtKB-UniRule"/>
</dbReference>
<dbReference type="GO" id="GO:0031965">
    <property type="term" value="C:nuclear membrane"/>
    <property type="evidence" value="ECO:0007669"/>
    <property type="project" value="TreeGrafter"/>
</dbReference>
<organism evidence="5">
    <name type="scientific">Absidia glauca</name>
    <name type="common">Pin mould</name>
    <dbReference type="NCBI Taxonomy" id="4829"/>
    <lineage>
        <taxon>Eukaryota</taxon>
        <taxon>Fungi</taxon>
        <taxon>Fungi incertae sedis</taxon>
        <taxon>Mucoromycota</taxon>
        <taxon>Mucoromycotina</taxon>
        <taxon>Mucoromycetes</taxon>
        <taxon>Mucorales</taxon>
        <taxon>Cunninghamellaceae</taxon>
        <taxon>Absidia</taxon>
    </lineage>
</organism>
<proteinExistence type="inferred from homology"/>
<evidence type="ECO:0000256" key="1">
    <source>
        <dbReference type="ARBA" id="ARBA00006199"/>
    </source>
</evidence>
<accession>A0A168LZ71</accession>
<keyword evidence="3" id="KW-0653">Protein transport</keyword>
<dbReference type="GO" id="GO:0070628">
    <property type="term" value="F:proteasome binding"/>
    <property type="evidence" value="ECO:0007669"/>
    <property type="project" value="TreeGrafter"/>
</dbReference>
<comment type="similarity">
    <text evidence="1 3">Belongs to the cut8/STS1 family.</text>
</comment>
<dbReference type="InParanoid" id="A0A168LZ71"/>
<comment type="subunit">
    <text evidence="3">Binds the proteasome.</text>
</comment>
<feature type="region of interest" description="Disordered" evidence="4">
    <location>
        <begin position="1"/>
        <end position="48"/>
    </location>
</feature>
<dbReference type="AlphaFoldDB" id="A0A168LZ71"/>
<evidence type="ECO:0000313" key="5">
    <source>
        <dbReference type="EMBL" id="SAL97725.1"/>
    </source>
</evidence>
<dbReference type="Gene3D" id="1.20.58.1590">
    <property type="entry name" value="Tethering factor for nuclear proteasome Cut8/Sts1"/>
    <property type="match status" value="1"/>
</dbReference>
<evidence type="ECO:0000256" key="3">
    <source>
        <dbReference type="RuleBase" id="RU368013"/>
    </source>
</evidence>
<comment type="function">
    <text evidence="3">Involved in ubiquitin-mediated protein degradation. Regulatory factor in the ubiquitin/proteasome pathway that controls the turnover of proteasome substrates. Targets proteasomes to the nucleus and facilitates the degradation of nuclear proteins.</text>
</comment>
<dbReference type="GO" id="GO:0005737">
    <property type="term" value="C:cytoplasm"/>
    <property type="evidence" value="ECO:0007669"/>
    <property type="project" value="UniProtKB-SubCell"/>
</dbReference>
<dbReference type="PANTHER" id="PTHR28032">
    <property type="entry name" value="FI02826P"/>
    <property type="match status" value="1"/>
</dbReference>
<sequence length="312" mass="35274">MAYMKEQGRKRRYSEDEEMGDATPPTRTFTIKQQQQQHRDDWKRSKTGLTKKSPLNLKLATMDKEKLLQVLASLLEKQPELKHDIMTYIPAPTIPSAMAVLNDKEKKLHGSFPYNKAGPRLDQYTFSRVREPLLDLIDTITQYSHHFVSATIFPTVCFTYLDQVTHFAHRLPTWGIDQHNQPRLDLYKDLTLFWIQAIQTTASKLSHDATFHADTIGLWARNLAHHNTLANGLLDNAIYEFNQRLLQPTTATATAAPTAPFAVTTPSSSQSQSSPFNPYDFPSSTLPPSACHPSPVTTITPSPVVGYADLRR</sequence>